<gene>
    <name evidence="1" type="ORF">PHYBLDRAFT_72463</name>
</gene>
<dbReference type="AlphaFoldDB" id="A0A167J7K3"/>
<dbReference type="InParanoid" id="A0A167J7K3"/>
<evidence type="ECO:0000313" key="2">
    <source>
        <dbReference type="Proteomes" id="UP000077315"/>
    </source>
</evidence>
<organism evidence="1 2">
    <name type="scientific">Phycomyces blakesleeanus (strain ATCC 8743b / DSM 1359 / FGSC 10004 / NBRC 33097 / NRRL 1555)</name>
    <dbReference type="NCBI Taxonomy" id="763407"/>
    <lineage>
        <taxon>Eukaryota</taxon>
        <taxon>Fungi</taxon>
        <taxon>Fungi incertae sedis</taxon>
        <taxon>Mucoromycota</taxon>
        <taxon>Mucoromycotina</taxon>
        <taxon>Mucoromycetes</taxon>
        <taxon>Mucorales</taxon>
        <taxon>Phycomycetaceae</taxon>
        <taxon>Phycomyces</taxon>
    </lineage>
</organism>
<accession>A0A167J7K3</accession>
<evidence type="ECO:0000313" key="1">
    <source>
        <dbReference type="EMBL" id="OAD65399.1"/>
    </source>
</evidence>
<dbReference type="RefSeq" id="XP_018283439.1">
    <property type="nucleotide sequence ID" value="XM_018442656.1"/>
</dbReference>
<dbReference type="Proteomes" id="UP000077315">
    <property type="component" value="Unassembled WGS sequence"/>
</dbReference>
<reference evidence="2" key="1">
    <citation type="submission" date="2015-06" db="EMBL/GenBank/DDBJ databases">
        <title>Expansion of signal transduction pathways in fungi by whole-genome duplication.</title>
        <authorList>
            <consortium name="DOE Joint Genome Institute"/>
            <person name="Corrochano L.M."/>
            <person name="Kuo A."/>
            <person name="Marcet-Houben M."/>
            <person name="Polaino S."/>
            <person name="Salamov A."/>
            <person name="Villalobos J.M."/>
            <person name="Alvarez M.I."/>
            <person name="Avalos J."/>
            <person name="Benito E.P."/>
            <person name="Benoit I."/>
            <person name="Burger G."/>
            <person name="Camino L.P."/>
            <person name="Canovas D."/>
            <person name="Cerda-Olmedo E."/>
            <person name="Cheng J.-F."/>
            <person name="Dominguez A."/>
            <person name="Elias M."/>
            <person name="Eslava A.P."/>
            <person name="Glaser F."/>
            <person name="Grimwood J."/>
            <person name="Gutierrez G."/>
            <person name="Heitman J."/>
            <person name="Henrissat B."/>
            <person name="Iturriaga E.A."/>
            <person name="Lang B.F."/>
            <person name="Lavin J.L."/>
            <person name="Lee S."/>
            <person name="Li W."/>
            <person name="Lindquist E."/>
            <person name="Lopez-Garcia S."/>
            <person name="Luque E.M."/>
            <person name="Marcos A.T."/>
            <person name="Martin J."/>
            <person name="McCluskey K."/>
            <person name="Medina H.R."/>
            <person name="Miralles-Duran A."/>
            <person name="Miyazaki A."/>
            <person name="Munoz-Torres E."/>
            <person name="Oguiza J.A."/>
            <person name="Ohm R."/>
            <person name="Olmedo M."/>
            <person name="Orejas M."/>
            <person name="Ortiz-Castellanos L."/>
            <person name="Pisabarro A.G."/>
            <person name="Rodriguez-Romero J."/>
            <person name="Ruiz-Herrera J."/>
            <person name="Ruiz-Vazquez R."/>
            <person name="Sanz C."/>
            <person name="Schackwitz W."/>
            <person name="Schmutz J."/>
            <person name="Shahriari M."/>
            <person name="Shelest E."/>
            <person name="Silva-Franco F."/>
            <person name="Soanes D."/>
            <person name="Syed K."/>
            <person name="Tagua V.G."/>
            <person name="Talbot N.J."/>
            <person name="Thon M."/>
            <person name="De vries R.P."/>
            <person name="Wiebenga A."/>
            <person name="Yadav J.S."/>
            <person name="Braun E.L."/>
            <person name="Baker S."/>
            <person name="Garre V."/>
            <person name="Horwitz B."/>
            <person name="Torres-Martinez S."/>
            <person name="Idnurm A."/>
            <person name="Herrera-Estrella A."/>
            <person name="Gabaldon T."/>
            <person name="Grigoriev I.V."/>
        </authorList>
    </citation>
    <scope>NUCLEOTIDE SEQUENCE [LARGE SCALE GENOMIC DNA]</scope>
    <source>
        <strain evidence="2">NRRL 1555(-)</strain>
    </source>
</reference>
<sequence length="167" mass="19135">MDYYDSCSSDEENQCKNNPRLTDIHVDSILFEERINQSKAETSDADNEITGSTIHIETHMRVLKSFSTSMNDYAARVTASESSHQSIEDIFILTRNISPFKSKAEFILHALFHGDEDLASEILIKKIMYTMEMLLEHIMTCLEKTSQLSALPDFTENQRLHLNQGNK</sequence>
<dbReference type="VEuPathDB" id="FungiDB:PHYBLDRAFT_72463"/>
<dbReference type="GeneID" id="29003562"/>
<keyword evidence="2" id="KW-1185">Reference proteome</keyword>
<proteinExistence type="predicted"/>
<protein>
    <submittedName>
        <fullName evidence="1">Uncharacterized protein</fullName>
    </submittedName>
</protein>
<name>A0A167J7K3_PHYB8</name>
<dbReference type="EMBL" id="KV441028">
    <property type="protein sequence ID" value="OAD65399.1"/>
    <property type="molecule type" value="Genomic_DNA"/>
</dbReference>